<sequence length="94" mass="10702">MTIKNFKSHKNYRKRVPPTQVQILDKEGKRKMKFDKSKLPAMICKIGSMAVFALGGYFAGNLPGVMIGAIIGHQVGKFILKHIEKKPKKKSRRY</sequence>
<protein>
    <submittedName>
        <fullName evidence="1">Uncharacterized protein</fullName>
    </submittedName>
</protein>
<proteinExistence type="predicted"/>
<gene>
    <name evidence="1" type="ORF">COB11_06295</name>
</gene>
<comment type="caution">
    <text evidence="1">The sequence shown here is derived from an EMBL/GenBank/DDBJ whole genome shotgun (WGS) entry which is preliminary data.</text>
</comment>
<organism evidence="1 2">
    <name type="scientific">Aerophobetes bacterium</name>
    <dbReference type="NCBI Taxonomy" id="2030807"/>
    <lineage>
        <taxon>Bacteria</taxon>
        <taxon>Candidatus Aerophobota</taxon>
    </lineage>
</organism>
<evidence type="ECO:0000313" key="2">
    <source>
        <dbReference type="Proteomes" id="UP000217838"/>
    </source>
</evidence>
<accession>A0A2A4YDK6</accession>
<dbReference type="Proteomes" id="UP000217838">
    <property type="component" value="Unassembled WGS sequence"/>
</dbReference>
<reference evidence="2" key="1">
    <citation type="submission" date="2017-08" db="EMBL/GenBank/DDBJ databases">
        <title>A dynamic microbial community with high functional redundancy inhabits the cold, oxic subseafloor aquifer.</title>
        <authorList>
            <person name="Tully B.J."/>
            <person name="Wheat C.G."/>
            <person name="Glazer B.T."/>
            <person name="Huber J.A."/>
        </authorList>
    </citation>
    <scope>NUCLEOTIDE SEQUENCE [LARGE SCALE GENOMIC DNA]</scope>
</reference>
<evidence type="ECO:0000313" key="1">
    <source>
        <dbReference type="EMBL" id="PCI92928.1"/>
    </source>
</evidence>
<dbReference type="EMBL" id="NVUU01000079">
    <property type="protein sequence ID" value="PCI92928.1"/>
    <property type="molecule type" value="Genomic_DNA"/>
</dbReference>
<name>A0A2A4YDK6_UNCAE</name>
<dbReference type="AlphaFoldDB" id="A0A2A4YDK6"/>